<dbReference type="AlphaFoldDB" id="A0A158E5E1"/>
<dbReference type="RefSeq" id="WP_062610399.1">
    <property type="nucleotide sequence ID" value="NZ_FCOX02000047.1"/>
</dbReference>
<dbReference type="Proteomes" id="UP000071859">
    <property type="component" value="Unassembled WGS sequence"/>
</dbReference>
<gene>
    <name evidence="3" type="ORF">AWB78_06271</name>
</gene>
<evidence type="ECO:0000313" key="3">
    <source>
        <dbReference type="EMBL" id="SAL02082.1"/>
    </source>
</evidence>
<sequence length="499" mass="54216">MQTYPMRPGFTAGEPFELAVQPGSRFSVALYHQGDDEPLTSTCGITVHPGGAVHADLRNGKYVFRSPGRVVRRRHDEDWAWPTITIRPNTDALATGAYVAIAYEVGANGEPVTQLGRRAAAHKPIFAGPPDSDSMALIIARPRAPSAKLAYIVPVNTYHAYNSSGGGGFYGDPVHRTPAQTTVSLLRPGGGLGAQLGEPSDPYDPRSPRQQFTHWDAKFIRWLRAESIACDFYTDHDLHRGTDLELENYRCMLSVGHHAYWSKEMRERVGKFIAQGGNVAIFGGNTCLRPVDFGAAPIDGDYTMMSRLGDAWPRHDESDLIGLSYRYGGGKHGVWKRLRGGWIRREREAIGFTVRQADHWVFSGTGLANGQTFGAKDRLVGYGVDGVPPVQNGVIKLADTVALKGWDIGGAGAMGVFQPDPDGGPGQGLVFNGGTTDWARVLMDPEAQSRVVVDQITRNVVRKFIGLPPRVIERGDAMPNDASTSTDEGAKDDIALQVP</sequence>
<name>A0A158E5E1_9BURK</name>
<dbReference type="InterPro" id="IPR046540">
    <property type="entry name" value="DMFA2_C"/>
</dbReference>
<proteinExistence type="predicted"/>
<evidence type="ECO:0000313" key="4">
    <source>
        <dbReference type="Proteomes" id="UP000071859"/>
    </source>
</evidence>
<protein>
    <recommendedName>
        <fullName evidence="2">N,N-dimethylformamidase beta subunit-like C-terminal domain-containing protein</fullName>
    </recommendedName>
</protein>
<evidence type="ECO:0000256" key="1">
    <source>
        <dbReference type="SAM" id="MobiDB-lite"/>
    </source>
</evidence>
<accession>A0A158E5E1</accession>
<feature type="compositionally biased region" description="Basic and acidic residues" evidence="1">
    <location>
        <begin position="488"/>
        <end position="499"/>
    </location>
</feature>
<evidence type="ECO:0000259" key="2">
    <source>
        <dbReference type="Pfam" id="PF20254"/>
    </source>
</evidence>
<feature type="region of interest" description="Disordered" evidence="1">
    <location>
        <begin position="474"/>
        <end position="499"/>
    </location>
</feature>
<organism evidence="3 4">
    <name type="scientific">Caballeronia calidae</name>
    <dbReference type="NCBI Taxonomy" id="1777139"/>
    <lineage>
        <taxon>Bacteria</taxon>
        <taxon>Pseudomonadati</taxon>
        <taxon>Pseudomonadota</taxon>
        <taxon>Betaproteobacteria</taxon>
        <taxon>Burkholderiales</taxon>
        <taxon>Burkholderiaceae</taxon>
        <taxon>Caballeronia</taxon>
    </lineage>
</organism>
<comment type="caution">
    <text evidence="3">The sequence shown here is derived from an EMBL/GenBank/DDBJ whole genome shotgun (WGS) entry which is preliminary data.</text>
</comment>
<feature type="domain" description="N,N-dimethylformamidase beta subunit-like C-terminal" evidence="2">
    <location>
        <begin position="75"/>
        <end position="443"/>
    </location>
</feature>
<dbReference type="EMBL" id="FCOX02000047">
    <property type="protein sequence ID" value="SAL02082.1"/>
    <property type="molecule type" value="Genomic_DNA"/>
</dbReference>
<reference evidence="3" key="1">
    <citation type="submission" date="2016-01" db="EMBL/GenBank/DDBJ databases">
        <authorList>
            <person name="Peeters C."/>
        </authorList>
    </citation>
    <scope>NUCLEOTIDE SEQUENCE</scope>
    <source>
        <strain evidence="3">LMG 29321</strain>
    </source>
</reference>
<dbReference type="Pfam" id="PF20254">
    <property type="entry name" value="DMFA2_C"/>
    <property type="match status" value="1"/>
</dbReference>
<keyword evidence="4" id="KW-1185">Reference proteome</keyword>
<dbReference type="OrthoDB" id="505641at2"/>